<gene>
    <name evidence="2" type="ORF">PLEPLA_LOCUS29418</name>
</gene>
<sequence>MRSRCRVAGATRYNLITFWTIVAASTKNTIAGQHLIDNHFTPSNRTASSRLKPQEQDVNHKHSHEQ</sequence>
<dbReference type="AlphaFoldDB" id="A0A9N7V3Z1"/>
<evidence type="ECO:0000313" key="2">
    <source>
        <dbReference type="EMBL" id="CAB1441667.1"/>
    </source>
</evidence>
<accession>A0A9N7V3Z1</accession>
<feature type="compositionally biased region" description="Polar residues" evidence="1">
    <location>
        <begin position="40"/>
        <end position="51"/>
    </location>
</feature>
<keyword evidence="3" id="KW-1185">Reference proteome</keyword>
<evidence type="ECO:0000313" key="3">
    <source>
        <dbReference type="Proteomes" id="UP001153269"/>
    </source>
</evidence>
<dbReference type="EMBL" id="CADEAL010002680">
    <property type="protein sequence ID" value="CAB1441667.1"/>
    <property type="molecule type" value="Genomic_DNA"/>
</dbReference>
<dbReference type="Proteomes" id="UP001153269">
    <property type="component" value="Unassembled WGS sequence"/>
</dbReference>
<comment type="caution">
    <text evidence="2">The sequence shown here is derived from an EMBL/GenBank/DDBJ whole genome shotgun (WGS) entry which is preliminary data.</text>
</comment>
<evidence type="ECO:0000256" key="1">
    <source>
        <dbReference type="SAM" id="MobiDB-lite"/>
    </source>
</evidence>
<feature type="region of interest" description="Disordered" evidence="1">
    <location>
        <begin position="39"/>
        <end position="66"/>
    </location>
</feature>
<reference evidence="2" key="1">
    <citation type="submission" date="2020-03" db="EMBL/GenBank/DDBJ databases">
        <authorList>
            <person name="Weist P."/>
        </authorList>
    </citation>
    <scope>NUCLEOTIDE SEQUENCE</scope>
</reference>
<feature type="compositionally biased region" description="Basic and acidic residues" evidence="1">
    <location>
        <begin position="52"/>
        <end position="66"/>
    </location>
</feature>
<name>A0A9N7V3Z1_PLEPL</name>
<proteinExistence type="predicted"/>
<protein>
    <submittedName>
        <fullName evidence="2">Uncharacterized protein</fullName>
    </submittedName>
</protein>
<organism evidence="2 3">
    <name type="scientific">Pleuronectes platessa</name>
    <name type="common">European plaice</name>
    <dbReference type="NCBI Taxonomy" id="8262"/>
    <lineage>
        <taxon>Eukaryota</taxon>
        <taxon>Metazoa</taxon>
        <taxon>Chordata</taxon>
        <taxon>Craniata</taxon>
        <taxon>Vertebrata</taxon>
        <taxon>Euteleostomi</taxon>
        <taxon>Actinopterygii</taxon>
        <taxon>Neopterygii</taxon>
        <taxon>Teleostei</taxon>
        <taxon>Neoteleostei</taxon>
        <taxon>Acanthomorphata</taxon>
        <taxon>Carangaria</taxon>
        <taxon>Pleuronectiformes</taxon>
        <taxon>Pleuronectoidei</taxon>
        <taxon>Pleuronectidae</taxon>
        <taxon>Pleuronectes</taxon>
    </lineage>
</organism>